<keyword evidence="1" id="KW-0677">Repeat</keyword>
<dbReference type="Proteomes" id="UP000085678">
    <property type="component" value="Unplaced"/>
</dbReference>
<proteinExistence type="predicted"/>
<dbReference type="InterPro" id="IPR039576">
    <property type="entry name" value="APBB1/2/3"/>
</dbReference>
<dbReference type="Pfam" id="PF00640">
    <property type="entry name" value="PID"/>
    <property type="match status" value="1"/>
</dbReference>
<reference evidence="6" key="1">
    <citation type="submission" date="2025-08" db="UniProtKB">
        <authorList>
            <consortium name="RefSeq"/>
        </authorList>
    </citation>
    <scope>IDENTIFICATION</scope>
    <source>
        <tissue evidence="6">Gonads</tissue>
    </source>
</reference>
<dbReference type="PANTHER" id="PTHR14058">
    <property type="entry name" value="AMYLOID BETA A4 PRECURSOR PROTEIN-BINDING FAMILY B"/>
    <property type="match status" value="1"/>
</dbReference>
<dbReference type="OrthoDB" id="5969782at2759"/>
<dbReference type="STRING" id="7574.A0A1S3JMA2"/>
<feature type="domain" description="WW" evidence="4">
    <location>
        <begin position="262"/>
        <end position="294"/>
    </location>
</feature>
<dbReference type="RefSeq" id="XP_013411256.1">
    <property type="nucleotide sequence ID" value="XM_013555802.1"/>
</dbReference>
<feature type="domain" description="PID" evidence="3">
    <location>
        <begin position="388"/>
        <end position="529"/>
    </location>
</feature>
<feature type="region of interest" description="Disordered" evidence="2">
    <location>
        <begin position="155"/>
        <end position="325"/>
    </location>
</feature>
<name>A0A1S3JMA2_LINAN</name>
<feature type="compositionally biased region" description="Low complexity" evidence="2">
    <location>
        <begin position="108"/>
        <end position="129"/>
    </location>
</feature>
<feature type="region of interest" description="Disordered" evidence="2">
    <location>
        <begin position="100"/>
        <end position="139"/>
    </location>
</feature>
<evidence type="ECO:0000256" key="1">
    <source>
        <dbReference type="ARBA" id="ARBA00022737"/>
    </source>
</evidence>
<dbReference type="GeneID" id="106174307"/>
<dbReference type="InParanoid" id="A0A1S3JMA2"/>
<keyword evidence="5" id="KW-1185">Reference proteome</keyword>
<dbReference type="FunFam" id="2.30.29.30:FF:000317">
    <property type="entry name" value="Amyloid beta A4 protein-binding family B member"/>
    <property type="match status" value="1"/>
</dbReference>
<dbReference type="Gene3D" id="2.20.70.10">
    <property type="match status" value="1"/>
</dbReference>
<feature type="domain" description="PID" evidence="3">
    <location>
        <begin position="635"/>
        <end position="708"/>
    </location>
</feature>
<accession>A0A1S3JMA2</accession>
<evidence type="ECO:0000313" key="5">
    <source>
        <dbReference type="Proteomes" id="UP000085678"/>
    </source>
</evidence>
<dbReference type="AlphaFoldDB" id="A0A1S3JMA2"/>
<dbReference type="Gene3D" id="2.30.29.30">
    <property type="entry name" value="Pleckstrin-homology domain (PH domain)/Phosphotyrosine-binding domain (PTB)"/>
    <property type="match status" value="2"/>
</dbReference>
<protein>
    <submittedName>
        <fullName evidence="6">Protein Fe65 homolog isoform X1</fullName>
    </submittedName>
</protein>
<organism evidence="5 6">
    <name type="scientific">Lingula anatina</name>
    <name type="common">Brachiopod</name>
    <name type="synonym">Lingula unguis</name>
    <dbReference type="NCBI Taxonomy" id="7574"/>
    <lineage>
        <taxon>Eukaryota</taxon>
        <taxon>Metazoa</taxon>
        <taxon>Spiralia</taxon>
        <taxon>Lophotrochozoa</taxon>
        <taxon>Brachiopoda</taxon>
        <taxon>Linguliformea</taxon>
        <taxon>Lingulata</taxon>
        <taxon>Lingulida</taxon>
        <taxon>Linguloidea</taxon>
        <taxon>Lingulidae</taxon>
        <taxon>Lingula</taxon>
    </lineage>
</organism>
<dbReference type="PROSITE" id="PS50020">
    <property type="entry name" value="WW_DOMAIN_2"/>
    <property type="match status" value="1"/>
</dbReference>
<dbReference type="GO" id="GO:0005634">
    <property type="term" value="C:nucleus"/>
    <property type="evidence" value="ECO:0007669"/>
    <property type="project" value="TreeGrafter"/>
</dbReference>
<dbReference type="FunFam" id="2.30.29.30:FF:000034">
    <property type="entry name" value="amyloid beta A4 precursor protein-binding family B member 2"/>
    <property type="match status" value="1"/>
</dbReference>
<feature type="region of interest" description="Disordered" evidence="2">
    <location>
        <begin position="722"/>
        <end position="741"/>
    </location>
</feature>
<dbReference type="InterPro" id="IPR001202">
    <property type="entry name" value="WW_dom"/>
</dbReference>
<dbReference type="SUPFAM" id="SSF51045">
    <property type="entry name" value="WW domain"/>
    <property type="match status" value="1"/>
</dbReference>
<dbReference type="CDD" id="cd01272">
    <property type="entry name" value="PTB1_Fe65"/>
    <property type="match status" value="1"/>
</dbReference>
<dbReference type="InterPro" id="IPR036020">
    <property type="entry name" value="WW_dom_sf"/>
</dbReference>
<dbReference type="InterPro" id="IPR006020">
    <property type="entry name" value="PTB/PI_dom"/>
</dbReference>
<dbReference type="CDD" id="cd01271">
    <property type="entry name" value="PTB2_Fe65"/>
    <property type="match status" value="1"/>
</dbReference>
<feature type="compositionally biased region" description="Polar residues" evidence="2">
    <location>
        <begin position="298"/>
        <end position="314"/>
    </location>
</feature>
<dbReference type="GO" id="GO:0006355">
    <property type="term" value="P:regulation of DNA-templated transcription"/>
    <property type="evidence" value="ECO:0007669"/>
    <property type="project" value="TreeGrafter"/>
</dbReference>
<dbReference type="GO" id="GO:0001540">
    <property type="term" value="F:amyloid-beta binding"/>
    <property type="evidence" value="ECO:0007669"/>
    <property type="project" value="InterPro"/>
</dbReference>
<sequence length="757" mass="83208">MVLLQESGFVLSVEGYSYTMKDFETFTSFANPNYRLNDDIINSNNTGTEGHSSSVGEFESFEDPYESIDVTSASSRQAEANKGRKKYAQLDLMAMGMNLNANPAHGQSPMSDSVTSPSSMTTSTASMDSPDGKSGAGLYESVDFGSEEKKLVSIGHTEEGEEEETPYATTSTSSKGFLGYYSSLENSAKSSLEEKKETEIKAENSGATKDKKKDINSPDSGISADHHDTESETSPGDVKHKVGPLTEDIYAIPERRSKTEEVLLPPGWEKHEDKEGPYYWHIKSGTIQREPPPPPSPGTVQRAQRQESQPSETVNEAPHVPQRSSLEVETLVGSVMTAADTSKDDSAICEEEVLHEFDPLAGTQPEGQLQFQEGALESPTSETGEKPIRFAVRSLGWVKIAEEDLTQEKSSRAVNKCIVDLSLGKNDINDVVGRWGDGKDLFMDLDSISLRLVDPQDFTVLNSQSIHSIRVWGVGRDNGRDFAYVARDPVTRKHMCHVFRCDTPARQIANTLRDICQKILAEKKEDAQAAANGTALQKMSVARPDNLPNLKKTSDTNGQKITFESLYQNAAFPTPMEEPKKVIKCHYLGSAVVHKPTGVDVLNAAIDRIYAKVPPEKWVFVDVGVAPSTITISEHKKAENILVESRVRFLSFMGIAMKNVKLCGYIMHNANDHYIAHAFHCEPSAGALCKTIEAACKLRFTKLLDSHPAPAELRYQKCLDAHPQTPDHKKQQQSKGIGATLKSVFGTLVPKKKNSKS</sequence>
<dbReference type="SMART" id="SM00462">
    <property type="entry name" value="PTB"/>
    <property type="match status" value="2"/>
</dbReference>
<dbReference type="CDD" id="cd00201">
    <property type="entry name" value="WW"/>
    <property type="match status" value="1"/>
</dbReference>
<dbReference type="KEGG" id="lak:106174307"/>
<gene>
    <name evidence="6" type="primary">LOC106174307</name>
</gene>
<evidence type="ECO:0000313" key="6">
    <source>
        <dbReference type="RefSeq" id="XP_013411256.1"/>
    </source>
</evidence>
<dbReference type="PROSITE" id="PS01179">
    <property type="entry name" value="PID"/>
    <property type="match status" value="2"/>
</dbReference>
<dbReference type="GO" id="GO:0005737">
    <property type="term" value="C:cytoplasm"/>
    <property type="evidence" value="ECO:0007669"/>
    <property type="project" value="TreeGrafter"/>
</dbReference>
<dbReference type="InterPro" id="IPR011993">
    <property type="entry name" value="PH-like_dom_sf"/>
</dbReference>
<evidence type="ECO:0000256" key="2">
    <source>
        <dbReference type="SAM" id="MobiDB-lite"/>
    </source>
</evidence>
<dbReference type="SUPFAM" id="SSF50729">
    <property type="entry name" value="PH domain-like"/>
    <property type="match status" value="2"/>
</dbReference>
<dbReference type="PANTHER" id="PTHR14058:SF8">
    <property type="entry name" value="PROTEIN FE65 HOMOLOG"/>
    <property type="match status" value="1"/>
</dbReference>
<feature type="compositionally biased region" description="Basic and acidic residues" evidence="2">
    <location>
        <begin position="191"/>
        <end position="216"/>
    </location>
</feature>
<evidence type="ECO:0000259" key="3">
    <source>
        <dbReference type="PROSITE" id="PS01179"/>
    </source>
</evidence>
<evidence type="ECO:0000259" key="4">
    <source>
        <dbReference type="PROSITE" id="PS50020"/>
    </source>
</evidence>